<evidence type="ECO:0000256" key="11">
    <source>
        <dbReference type="ARBA" id="ARBA00023136"/>
    </source>
</evidence>
<evidence type="ECO:0000256" key="9">
    <source>
        <dbReference type="ARBA" id="ARBA00022989"/>
    </source>
</evidence>
<organism evidence="17 18">
    <name type="scientific">Sparus aurata</name>
    <name type="common">Gilthead sea bream</name>
    <dbReference type="NCBI Taxonomy" id="8175"/>
    <lineage>
        <taxon>Eukaryota</taxon>
        <taxon>Metazoa</taxon>
        <taxon>Chordata</taxon>
        <taxon>Craniata</taxon>
        <taxon>Vertebrata</taxon>
        <taxon>Euteleostomi</taxon>
        <taxon>Actinopterygii</taxon>
        <taxon>Neopterygii</taxon>
        <taxon>Teleostei</taxon>
        <taxon>Neoteleostei</taxon>
        <taxon>Acanthomorphata</taxon>
        <taxon>Eupercaria</taxon>
        <taxon>Spariformes</taxon>
        <taxon>Sparidae</taxon>
        <taxon>Sparus</taxon>
    </lineage>
</organism>
<keyword evidence="6" id="KW-0677">Repeat</keyword>
<evidence type="ECO:0000256" key="7">
    <source>
        <dbReference type="ARBA" id="ARBA00022824"/>
    </source>
</evidence>
<dbReference type="Pfam" id="PF00262">
    <property type="entry name" value="Calreticulin"/>
    <property type="match status" value="1"/>
</dbReference>
<evidence type="ECO:0000256" key="15">
    <source>
        <dbReference type="RuleBase" id="RU362126"/>
    </source>
</evidence>
<evidence type="ECO:0000256" key="16">
    <source>
        <dbReference type="SAM" id="MobiDB-lite"/>
    </source>
</evidence>
<dbReference type="AlphaFoldDB" id="A0A671YV13"/>
<dbReference type="InterPro" id="IPR018124">
    <property type="entry name" value="Calret/calnex_CS"/>
</dbReference>
<keyword evidence="5 15" id="KW-0732">Signal</keyword>
<feature type="compositionally biased region" description="Acidic residues" evidence="16">
    <location>
        <begin position="465"/>
        <end position="494"/>
    </location>
</feature>
<dbReference type="InterPro" id="IPR001580">
    <property type="entry name" value="Calret/calnex"/>
</dbReference>
<protein>
    <submittedName>
        <fullName evidence="17">Calmegin</fullName>
    </submittedName>
</protein>
<keyword evidence="10" id="KW-0007">Acetylation</keyword>
<keyword evidence="18" id="KW-1185">Reference proteome</keyword>
<keyword evidence="11" id="KW-0472">Membrane</keyword>
<dbReference type="PANTHER" id="PTHR11073:SF7">
    <property type="entry name" value="CALMEGIN"/>
    <property type="match status" value="1"/>
</dbReference>
<keyword evidence="3" id="KW-0597">Phosphoprotein</keyword>
<comment type="subcellular location">
    <subcellularLocation>
        <location evidence="1">Endoplasmic reticulum membrane</location>
        <topology evidence="1">Single-pass type I membrane protein</topology>
    </subcellularLocation>
</comment>
<dbReference type="PANTHER" id="PTHR11073">
    <property type="entry name" value="CALRETICULIN AND CALNEXIN"/>
    <property type="match status" value="1"/>
</dbReference>
<evidence type="ECO:0000313" key="18">
    <source>
        <dbReference type="Proteomes" id="UP000472265"/>
    </source>
</evidence>
<evidence type="ECO:0000256" key="2">
    <source>
        <dbReference type="ARBA" id="ARBA00010983"/>
    </source>
</evidence>
<dbReference type="GO" id="GO:0036503">
    <property type="term" value="P:ERAD pathway"/>
    <property type="evidence" value="ECO:0007669"/>
    <property type="project" value="TreeGrafter"/>
</dbReference>
<dbReference type="InterPro" id="IPR013320">
    <property type="entry name" value="ConA-like_dom_sf"/>
</dbReference>
<dbReference type="GO" id="GO:0005509">
    <property type="term" value="F:calcium ion binding"/>
    <property type="evidence" value="ECO:0007669"/>
    <property type="project" value="InterPro"/>
</dbReference>
<dbReference type="PRINTS" id="PR00626">
    <property type="entry name" value="CALRETICULIN"/>
</dbReference>
<dbReference type="GeneTree" id="ENSGT00950000182915"/>
<evidence type="ECO:0000256" key="3">
    <source>
        <dbReference type="ARBA" id="ARBA00022553"/>
    </source>
</evidence>
<feature type="chain" id="PRO_5025705249" evidence="15">
    <location>
        <begin position="25"/>
        <end position="540"/>
    </location>
</feature>
<dbReference type="FunFam" id="2.10.250.10:FF:000001">
    <property type="entry name" value="Calnexin homolog"/>
    <property type="match status" value="1"/>
</dbReference>
<evidence type="ECO:0000256" key="12">
    <source>
        <dbReference type="ARBA" id="ARBA00023157"/>
    </source>
</evidence>
<dbReference type="SUPFAM" id="SSF49899">
    <property type="entry name" value="Concanavalin A-like lectins/glucanases"/>
    <property type="match status" value="2"/>
</dbReference>
<feature type="compositionally biased region" description="Acidic residues" evidence="16">
    <location>
        <begin position="502"/>
        <end position="513"/>
    </location>
</feature>
<sequence length="540" mass="61984">MKLDRGWMWRVLLLSSLAVAAVAAQDNQLEVDLSDMDEDMGLDEEELKVTYKTPVPTGDVHFAETFDDGSLDRWQLSKTVKGDADDEIAKYDGKWSVEQLKENKVPGDQGLVLKSRAKHHAIAAMMDKPFVFEDEPLVLQYEVNFQEGIDCGGAYIKLLTDTEDLNLEQFQDRTPYTIMFGPDKCGEDYKLHFIFRHQNPLNKDLEEKHAKRPDVDLKKFYTDKKTHLYTLVLNPDNSYEMLIDQSSVSRGNLLYDVVPPVNPPKEIDDPNDSKPDDWDERAKMPDPEAVKPDDWDEDAPAKIEDPDAMKPEGWLDDEAEFVPDPNAEKPEDWDEEMDGEWEAPQIPNPACETAPGCGEWKRPKINNPQYKGKWKAPLVDNPNYQGVWKPRKISNPEYFEDLQPFRMAPFKAVGLELWSMTSDIYFDNFIITSHKEVADRWASDSWGLKKLVASANEVSVMLSTEEAEEEEEEEDEEEEEEEEDEEEQEEEEDGADGRGDNLEGEDEEEEEEESKAPERTLEDEVGVCDCTQFISTRTIM</sequence>
<keyword evidence="8" id="KW-0106">Calcium</keyword>
<evidence type="ECO:0000256" key="13">
    <source>
        <dbReference type="ARBA" id="ARBA00023186"/>
    </source>
</evidence>
<reference evidence="17" key="1">
    <citation type="submission" date="2021-04" db="EMBL/GenBank/DDBJ databases">
        <authorList>
            <consortium name="Wellcome Sanger Institute Data Sharing"/>
        </authorList>
    </citation>
    <scope>NUCLEOTIDE SEQUENCE [LARGE SCALE GENOMIC DNA]</scope>
</reference>
<evidence type="ECO:0000256" key="8">
    <source>
        <dbReference type="ARBA" id="ARBA00022837"/>
    </source>
</evidence>
<dbReference type="Gene3D" id="2.60.120.200">
    <property type="match status" value="1"/>
</dbReference>
<gene>
    <name evidence="17" type="primary">CLGN</name>
    <name evidence="17" type="synonym">clgn</name>
</gene>
<keyword evidence="7 15" id="KW-0256">Endoplasmic reticulum</keyword>
<keyword evidence="9" id="KW-1133">Transmembrane helix</keyword>
<evidence type="ECO:0000256" key="10">
    <source>
        <dbReference type="ARBA" id="ARBA00022990"/>
    </source>
</evidence>
<dbReference type="PROSITE" id="PS00804">
    <property type="entry name" value="CALRETICULIN_2"/>
    <property type="match status" value="1"/>
</dbReference>
<accession>A0A671YV13</accession>
<feature type="region of interest" description="Disordered" evidence="16">
    <location>
        <begin position="460"/>
        <end position="540"/>
    </location>
</feature>
<dbReference type="Gene3D" id="2.10.250.10">
    <property type="entry name" value="Calreticulin/calnexin, P domain"/>
    <property type="match status" value="1"/>
</dbReference>
<keyword evidence="4" id="KW-0812">Transmembrane</keyword>
<evidence type="ECO:0000256" key="5">
    <source>
        <dbReference type="ARBA" id="ARBA00022729"/>
    </source>
</evidence>
<dbReference type="Proteomes" id="UP000472265">
    <property type="component" value="Chromosome 1"/>
</dbReference>
<name>A0A671YV13_SPAAU</name>
<feature type="disulfide bond" evidence="14">
    <location>
        <begin position="151"/>
        <end position="185"/>
    </location>
</feature>
<feature type="signal peptide" evidence="15">
    <location>
        <begin position="1"/>
        <end position="24"/>
    </location>
</feature>
<evidence type="ECO:0000256" key="1">
    <source>
        <dbReference type="ARBA" id="ARBA00004115"/>
    </source>
</evidence>
<feature type="compositionally biased region" description="Basic and acidic residues" evidence="16">
    <location>
        <begin position="265"/>
        <end position="310"/>
    </location>
</feature>
<dbReference type="FunFam" id="2.60.120.200:FF:000430">
    <property type="entry name" value="Si:ch211-274f20.2"/>
    <property type="match status" value="1"/>
</dbReference>
<evidence type="ECO:0000313" key="17">
    <source>
        <dbReference type="Ensembl" id="ENSSAUP00010066650.1"/>
    </source>
</evidence>
<evidence type="ECO:0000256" key="6">
    <source>
        <dbReference type="ARBA" id="ARBA00022737"/>
    </source>
</evidence>
<dbReference type="Ensembl" id="ENSSAUT00010069790.1">
    <property type="protein sequence ID" value="ENSSAUP00010066650.1"/>
    <property type="gene ID" value="ENSSAUG00010026519.1"/>
</dbReference>
<keyword evidence="12 14" id="KW-1015">Disulfide bond</keyword>
<dbReference type="GO" id="GO:0051082">
    <property type="term" value="F:unfolded protein binding"/>
    <property type="evidence" value="ECO:0007669"/>
    <property type="project" value="InterPro"/>
</dbReference>
<dbReference type="GO" id="GO:0005789">
    <property type="term" value="C:endoplasmic reticulum membrane"/>
    <property type="evidence" value="ECO:0007669"/>
    <property type="project" value="UniProtKB-SubCell"/>
</dbReference>
<dbReference type="InterPro" id="IPR009033">
    <property type="entry name" value="Calreticulin/calnexin_P_dom_sf"/>
</dbReference>
<dbReference type="GO" id="GO:0006457">
    <property type="term" value="P:protein folding"/>
    <property type="evidence" value="ECO:0007669"/>
    <property type="project" value="InterPro"/>
</dbReference>
<dbReference type="PROSITE" id="PS00803">
    <property type="entry name" value="CALRETICULIN_1"/>
    <property type="match status" value="1"/>
</dbReference>
<reference evidence="17" key="2">
    <citation type="submission" date="2025-08" db="UniProtKB">
        <authorList>
            <consortium name="Ensembl"/>
        </authorList>
    </citation>
    <scope>IDENTIFICATION</scope>
</reference>
<dbReference type="PROSITE" id="PS00805">
    <property type="entry name" value="CALRETICULIN_REPEAT"/>
    <property type="match status" value="1"/>
</dbReference>
<proteinExistence type="inferred from homology"/>
<keyword evidence="13 15" id="KW-0143">Chaperone</keyword>
<evidence type="ECO:0000256" key="14">
    <source>
        <dbReference type="PIRSR" id="PIRSR601580-3"/>
    </source>
</evidence>
<evidence type="ECO:0000256" key="4">
    <source>
        <dbReference type="ARBA" id="ARBA00022692"/>
    </source>
</evidence>
<comment type="similarity">
    <text evidence="2 15">Belongs to the calreticulin family.</text>
</comment>
<dbReference type="SUPFAM" id="SSF63887">
    <property type="entry name" value="P-domain of calnexin/calreticulin"/>
    <property type="match status" value="1"/>
</dbReference>
<reference evidence="17" key="3">
    <citation type="submission" date="2025-09" db="UniProtKB">
        <authorList>
            <consortium name="Ensembl"/>
        </authorList>
    </citation>
    <scope>IDENTIFICATION</scope>
</reference>
<feature type="region of interest" description="Disordered" evidence="16">
    <location>
        <begin position="256"/>
        <end position="312"/>
    </location>
</feature>